<dbReference type="PANTHER" id="PTHR11432:SF3">
    <property type="entry name" value="NADH-UBIQUINONE OXIDOREDUCTASE CHAIN 1"/>
    <property type="match status" value="1"/>
</dbReference>
<evidence type="ECO:0000313" key="10">
    <source>
        <dbReference type="EMBL" id="AGB07386.1"/>
    </source>
</evidence>
<evidence type="ECO:0000256" key="9">
    <source>
        <dbReference type="SAM" id="Phobius"/>
    </source>
</evidence>
<protein>
    <recommendedName>
        <fullName evidence="3 8">NADH-ubiquinone oxidoreductase chain 1</fullName>
        <ecNumber evidence="8">7.1.1.2</ecNumber>
    </recommendedName>
</protein>
<feature type="transmembrane region" description="Helical" evidence="9">
    <location>
        <begin position="74"/>
        <end position="92"/>
    </location>
</feature>
<comment type="catalytic activity">
    <reaction evidence="8">
        <text>a ubiquinone + NADH + 5 H(+)(in) = a ubiquinol + NAD(+) + 4 H(+)(out)</text>
        <dbReference type="Rhea" id="RHEA:29091"/>
        <dbReference type="Rhea" id="RHEA-COMP:9565"/>
        <dbReference type="Rhea" id="RHEA-COMP:9566"/>
        <dbReference type="ChEBI" id="CHEBI:15378"/>
        <dbReference type="ChEBI" id="CHEBI:16389"/>
        <dbReference type="ChEBI" id="CHEBI:17976"/>
        <dbReference type="ChEBI" id="CHEBI:57540"/>
        <dbReference type="ChEBI" id="CHEBI:57945"/>
        <dbReference type="EC" id="7.1.1.2"/>
    </reaction>
</comment>
<dbReference type="GO" id="GO:0009060">
    <property type="term" value="P:aerobic respiration"/>
    <property type="evidence" value="ECO:0007669"/>
    <property type="project" value="TreeGrafter"/>
</dbReference>
<comment type="subcellular location">
    <subcellularLocation>
        <location evidence="1">Membrane</location>
        <topology evidence="1">Multi-pass membrane protein</topology>
    </subcellularLocation>
    <subcellularLocation>
        <location evidence="7">Mitochondrion inner membrane</location>
        <topology evidence="7">Multi-pass membrane protein</topology>
    </subcellularLocation>
</comment>
<evidence type="ECO:0000256" key="7">
    <source>
        <dbReference type="RuleBase" id="RU000471"/>
    </source>
</evidence>
<geneLocation type="mitochondrion" evidence="10"/>
<feature type="transmembrane region" description="Helical" evidence="9">
    <location>
        <begin position="253"/>
        <end position="271"/>
    </location>
</feature>
<reference evidence="10" key="1">
    <citation type="journal article" date="2013" name="Mol. Biol. Evol.">
        <title>Mitochondrial DNA of Clathrina clathrus (Calcarea, Calcinea): Six Linear Chromosomes, Fragmented rRNAs, tRNA Editing, and a Novel Genetic Code.</title>
        <authorList>
            <person name="Lavrov D.V."/>
            <person name="Pett W."/>
            <person name="Voigt O."/>
            <person name="Worheide G."/>
            <person name="Forget L."/>
            <person name="Lang B.F."/>
            <person name="Kayal E."/>
        </authorList>
    </citation>
    <scope>NUCLEOTIDE SEQUENCE</scope>
</reference>
<dbReference type="GO" id="GO:0008137">
    <property type="term" value="F:NADH dehydrogenase (ubiquinone) activity"/>
    <property type="evidence" value="ECO:0007669"/>
    <property type="project" value="UniProtKB-EC"/>
</dbReference>
<dbReference type="AlphaFoldDB" id="L0HTF8"/>
<dbReference type="InterPro" id="IPR001694">
    <property type="entry name" value="NADH_UbQ_OxRdtase_su1/FPO"/>
</dbReference>
<feature type="transmembrane region" description="Helical" evidence="9">
    <location>
        <begin position="104"/>
        <end position="128"/>
    </location>
</feature>
<dbReference type="EC" id="7.1.1.2" evidence="8"/>
<evidence type="ECO:0000256" key="2">
    <source>
        <dbReference type="ARBA" id="ARBA00010535"/>
    </source>
</evidence>
<keyword evidence="8" id="KW-0830">Ubiquinone</keyword>
<dbReference type="HAMAP" id="MF_01350">
    <property type="entry name" value="NDH1_NuoH"/>
    <property type="match status" value="1"/>
</dbReference>
<feature type="transmembrane region" description="Helical" evidence="9">
    <location>
        <begin position="6"/>
        <end position="26"/>
    </location>
</feature>
<keyword evidence="7" id="KW-0520">NAD</keyword>
<feature type="transmembrane region" description="Helical" evidence="9">
    <location>
        <begin position="149"/>
        <end position="170"/>
    </location>
</feature>
<dbReference type="GO" id="GO:0005743">
    <property type="term" value="C:mitochondrial inner membrane"/>
    <property type="evidence" value="ECO:0007669"/>
    <property type="project" value="UniProtKB-SubCell"/>
</dbReference>
<evidence type="ECO:0000256" key="5">
    <source>
        <dbReference type="ARBA" id="ARBA00022989"/>
    </source>
</evidence>
<keyword evidence="8 10" id="KW-0496">Mitochondrion</keyword>
<dbReference type="InterPro" id="IPR018086">
    <property type="entry name" value="NADH_UbQ_OxRdtase_su1_CS"/>
</dbReference>
<feature type="transmembrane region" description="Helical" evidence="9">
    <location>
        <begin position="223"/>
        <end position="247"/>
    </location>
</feature>
<sequence length="311" mass="35948">MQIRAFLTLRTIVLPVLLAISMFTLLERKIFRFMQARRGPVMVRKGGILQPIADGIKLLTKEAIYPSSSKTIPFYLAPVFSLSLALAIWLWTPISYSNTHIYSSINLIIIFVVSSLVSYLILAAGWASSSTWSLLGSIRATSQMISYEVSLRLICLTPVLIGTSLSLSQLWSYQLIIWNLFAMWRSWALFFTSILAESNRTPFDLVERESELVSRYNVEYSRLLFTFFFLTEYSFILIMCIITVSLFFRRESYVLLVSIKVLAFIVLFIWVRATYPRFRFDHLILLLWKVYLPLAIVWVTLTIVFITHGLL</sequence>
<accession>L0HTF8</accession>
<keyword evidence="6 9" id="KW-0472">Membrane</keyword>
<evidence type="ECO:0000256" key="1">
    <source>
        <dbReference type="ARBA" id="ARBA00004141"/>
    </source>
</evidence>
<dbReference type="GO" id="GO:0003954">
    <property type="term" value="F:NADH dehydrogenase activity"/>
    <property type="evidence" value="ECO:0007669"/>
    <property type="project" value="TreeGrafter"/>
</dbReference>
<feature type="transmembrane region" description="Helical" evidence="9">
    <location>
        <begin position="176"/>
        <end position="196"/>
    </location>
</feature>
<organism evidence="10">
    <name type="scientific">Clathrina clathrus</name>
    <name type="common">Mediterranean sponge</name>
    <dbReference type="NCBI Taxonomy" id="1031547"/>
    <lineage>
        <taxon>Eukaryota</taxon>
        <taxon>Metazoa</taxon>
        <taxon>Porifera</taxon>
        <taxon>Calcarea</taxon>
        <taxon>Calcinea</taxon>
        <taxon>Clathrinida</taxon>
        <taxon>Clathrinidae</taxon>
        <taxon>Clathrina</taxon>
    </lineage>
</organism>
<comment type="similarity">
    <text evidence="2 7">Belongs to the complex I subunit 1 family.</text>
</comment>
<evidence type="ECO:0000256" key="3">
    <source>
        <dbReference type="ARBA" id="ARBA00021009"/>
    </source>
</evidence>
<dbReference type="PROSITE" id="PS00667">
    <property type="entry name" value="COMPLEX1_ND1_1"/>
    <property type="match status" value="1"/>
</dbReference>
<dbReference type="Pfam" id="PF00146">
    <property type="entry name" value="NADHdh"/>
    <property type="match status" value="1"/>
</dbReference>
<gene>
    <name evidence="10" type="primary">nad1</name>
</gene>
<name>L0HTF8_CLACL</name>
<proteinExistence type="inferred from homology"/>
<evidence type="ECO:0000256" key="8">
    <source>
        <dbReference type="RuleBase" id="RU000473"/>
    </source>
</evidence>
<keyword evidence="5 9" id="KW-1133">Transmembrane helix</keyword>
<dbReference type="EMBL" id="JX996195">
    <property type="protein sequence ID" value="AGB07386.1"/>
    <property type="molecule type" value="Genomic_DNA"/>
</dbReference>
<keyword evidence="4 7" id="KW-0812">Transmembrane</keyword>
<dbReference type="PANTHER" id="PTHR11432">
    <property type="entry name" value="NADH DEHYDROGENASE SUBUNIT 1"/>
    <property type="match status" value="1"/>
</dbReference>
<evidence type="ECO:0000256" key="6">
    <source>
        <dbReference type="ARBA" id="ARBA00023136"/>
    </source>
</evidence>
<evidence type="ECO:0000256" key="4">
    <source>
        <dbReference type="ARBA" id="ARBA00022692"/>
    </source>
</evidence>
<feature type="transmembrane region" description="Helical" evidence="9">
    <location>
        <begin position="283"/>
        <end position="306"/>
    </location>
</feature>